<gene>
    <name evidence="1" type="ORF">RPERSI_LOCUS19605</name>
</gene>
<sequence>MKLANELQSDASRQDPIRIFDPLNPSNEMNTNAKGHANKDTAANENIDVAAKSEVSVEKKTRGRKKVNIVDKNVVADTNIETNSEEKGSNKSQELAANNNDTEAATLEMSQQGHEGTEGPDNDKDVKLPEKRARGRPKKEASNGTTEESSKVRGRPKNDKIVTTTVSNDTNSSEKRRGRPKREEINVTSNDTTNSIVKRGRGRPKQSESNSVANGLQKRTRGRPKKEHDRPISTEKRRPGRPKSTNKDVFDGPTRTDDYDKITTSGLSEKRGRGRPRKNPLLSQVGKSKTALKRTIPDKSSNGTPKSRGRPRKITTDKEVGVSHPESESKIPSIDTAVPAKKRGRPKRDDQTEQELTKKIKA</sequence>
<reference evidence="1" key="1">
    <citation type="submission" date="2021-06" db="EMBL/GenBank/DDBJ databases">
        <authorList>
            <person name="Kallberg Y."/>
            <person name="Tangrot J."/>
            <person name="Rosling A."/>
        </authorList>
    </citation>
    <scope>NUCLEOTIDE SEQUENCE</scope>
    <source>
        <strain evidence="1">MA461A</strain>
    </source>
</reference>
<name>A0ACA9RHK1_9GLOM</name>
<keyword evidence="2" id="KW-1185">Reference proteome</keyword>
<evidence type="ECO:0000313" key="2">
    <source>
        <dbReference type="Proteomes" id="UP000789920"/>
    </source>
</evidence>
<dbReference type="EMBL" id="CAJVQC010053999">
    <property type="protein sequence ID" value="CAG8793657.1"/>
    <property type="molecule type" value="Genomic_DNA"/>
</dbReference>
<organism evidence="1 2">
    <name type="scientific">Racocetra persica</name>
    <dbReference type="NCBI Taxonomy" id="160502"/>
    <lineage>
        <taxon>Eukaryota</taxon>
        <taxon>Fungi</taxon>
        <taxon>Fungi incertae sedis</taxon>
        <taxon>Mucoromycota</taxon>
        <taxon>Glomeromycotina</taxon>
        <taxon>Glomeromycetes</taxon>
        <taxon>Diversisporales</taxon>
        <taxon>Gigasporaceae</taxon>
        <taxon>Racocetra</taxon>
    </lineage>
</organism>
<comment type="caution">
    <text evidence="1">The sequence shown here is derived from an EMBL/GenBank/DDBJ whole genome shotgun (WGS) entry which is preliminary data.</text>
</comment>
<accession>A0ACA9RHK1</accession>
<proteinExistence type="predicted"/>
<evidence type="ECO:0000313" key="1">
    <source>
        <dbReference type="EMBL" id="CAG8793657.1"/>
    </source>
</evidence>
<protein>
    <submittedName>
        <fullName evidence="1">17097_t:CDS:1</fullName>
    </submittedName>
</protein>
<dbReference type="Proteomes" id="UP000789920">
    <property type="component" value="Unassembled WGS sequence"/>
</dbReference>